<comment type="caution">
    <text evidence="5">The sequence shown here is derived from an EMBL/GenBank/DDBJ whole genome shotgun (WGS) entry which is preliminary data.</text>
</comment>
<dbReference type="EMBL" id="JACYTQ010000007">
    <property type="protein sequence ID" value="MBD8490550.1"/>
    <property type="molecule type" value="Genomic_DNA"/>
</dbReference>
<dbReference type="SMART" id="SM00354">
    <property type="entry name" value="HTH_LACI"/>
    <property type="match status" value="1"/>
</dbReference>
<dbReference type="InterPro" id="IPR001761">
    <property type="entry name" value="Peripla_BP/Lac1_sug-bd_dom"/>
</dbReference>
<protein>
    <submittedName>
        <fullName evidence="5">LacI family DNA-binding transcriptional regulator</fullName>
    </submittedName>
</protein>
<dbReference type="SUPFAM" id="SSF47413">
    <property type="entry name" value="lambda repressor-like DNA-binding domains"/>
    <property type="match status" value="1"/>
</dbReference>
<evidence type="ECO:0000259" key="4">
    <source>
        <dbReference type="PROSITE" id="PS50932"/>
    </source>
</evidence>
<gene>
    <name evidence="5" type="ORF">IFO69_17490</name>
</gene>
<dbReference type="GO" id="GO:0003677">
    <property type="term" value="F:DNA binding"/>
    <property type="evidence" value="ECO:0007669"/>
    <property type="project" value="UniProtKB-KW"/>
</dbReference>
<dbReference type="Pfam" id="PF00356">
    <property type="entry name" value="LacI"/>
    <property type="match status" value="1"/>
</dbReference>
<keyword evidence="2 5" id="KW-0238">DNA-binding</keyword>
<dbReference type="Gene3D" id="1.10.260.40">
    <property type="entry name" value="lambda repressor-like DNA-binding domains"/>
    <property type="match status" value="1"/>
</dbReference>
<dbReference type="PROSITE" id="PS50932">
    <property type="entry name" value="HTH_LACI_2"/>
    <property type="match status" value="1"/>
</dbReference>
<dbReference type="PANTHER" id="PTHR30146:SF109">
    <property type="entry name" value="HTH-TYPE TRANSCRIPTIONAL REGULATOR GALS"/>
    <property type="match status" value="1"/>
</dbReference>
<dbReference type="SUPFAM" id="SSF53822">
    <property type="entry name" value="Periplasmic binding protein-like I"/>
    <property type="match status" value="1"/>
</dbReference>
<sequence length="348" mass="38821">MSEKHQLTLKDIARELGLAVSTVSRALKSHPDISKETIKLVKDYAEKHHYVPNLLAVNFRKSKTFNIGLIIPELVHQFFSSIISGVIKEANQHGYNVMICQSNEHVDDEKKVAQALLNSRVDGVIISLSNETDEVSHLKEFIAADIPVVQVDKISDLFDTPKVIVNDFAGAYQAVSHFIKSGYRKIAHIRGRLNVQHSNERFRGYAEAIKHEGLSYSEDYIKVCDQLTEEEGYEFAEQLMSLPGPPDAIFCVTDLVALGVMKYLREKNIQVPNQVGVIGFSNWKLGEIISPTLSTVHQPGYELGEKATELLLDKIVNGMDSPNQTVVLNADLIVRESVKNSPAVDGHY</sequence>
<dbReference type="Gene3D" id="3.40.50.2300">
    <property type="match status" value="2"/>
</dbReference>
<dbReference type="InterPro" id="IPR028082">
    <property type="entry name" value="Peripla_BP_I"/>
</dbReference>
<dbReference type="RefSeq" id="WP_192011424.1">
    <property type="nucleotide sequence ID" value="NZ_JACYTQ010000007.1"/>
</dbReference>
<feature type="domain" description="HTH lacI-type" evidence="4">
    <location>
        <begin position="7"/>
        <end position="61"/>
    </location>
</feature>
<dbReference type="PANTHER" id="PTHR30146">
    <property type="entry name" value="LACI-RELATED TRANSCRIPTIONAL REPRESSOR"/>
    <property type="match status" value="1"/>
</dbReference>
<evidence type="ECO:0000256" key="2">
    <source>
        <dbReference type="ARBA" id="ARBA00023125"/>
    </source>
</evidence>
<keyword evidence="1" id="KW-0805">Transcription regulation</keyword>
<accession>A0ABR9ARI5</accession>
<dbReference type="InterPro" id="IPR000843">
    <property type="entry name" value="HTH_LacI"/>
</dbReference>
<dbReference type="CDD" id="cd06267">
    <property type="entry name" value="PBP1_LacI_sugar_binding-like"/>
    <property type="match status" value="1"/>
</dbReference>
<dbReference type="CDD" id="cd01392">
    <property type="entry name" value="HTH_LacI"/>
    <property type="match status" value="1"/>
</dbReference>
<keyword evidence="6" id="KW-1185">Reference proteome</keyword>
<proteinExistence type="predicted"/>
<reference evidence="5 6" key="1">
    <citation type="submission" date="2020-09" db="EMBL/GenBank/DDBJ databases">
        <title>Echinicola sp. CAU 1574 isolated from sand of Sido Beach.</title>
        <authorList>
            <person name="Kim W."/>
        </authorList>
    </citation>
    <scope>NUCLEOTIDE SEQUENCE [LARGE SCALE GENOMIC DNA]</scope>
    <source>
        <strain evidence="5 6">CAU 1574</strain>
    </source>
</reference>
<organism evidence="5 6">
    <name type="scientific">Echinicola arenosa</name>
    <dbReference type="NCBI Taxonomy" id="2774144"/>
    <lineage>
        <taxon>Bacteria</taxon>
        <taxon>Pseudomonadati</taxon>
        <taxon>Bacteroidota</taxon>
        <taxon>Cytophagia</taxon>
        <taxon>Cytophagales</taxon>
        <taxon>Cyclobacteriaceae</taxon>
        <taxon>Echinicola</taxon>
    </lineage>
</organism>
<dbReference type="InterPro" id="IPR010982">
    <property type="entry name" value="Lambda_DNA-bd_dom_sf"/>
</dbReference>
<evidence type="ECO:0000256" key="3">
    <source>
        <dbReference type="ARBA" id="ARBA00023163"/>
    </source>
</evidence>
<name>A0ABR9ARI5_9BACT</name>
<evidence type="ECO:0000256" key="1">
    <source>
        <dbReference type="ARBA" id="ARBA00023015"/>
    </source>
</evidence>
<evidence type="ECO:0000313" key="5">
    <source>
        <dbReference type="EMBL" id="MBD8490550.1"/>
    </source>
</evidence>
<dbReference type="Proteomes" id="UP000647133">
    <property type="component" value="Unassembled WGS sequence"/>
</dbReference>
<keyword evidence="3" id="KW-0804">Transcription</keyword>
<evidence type="ECO:0000313" key="6">
    <source>
        <dbReference type="Proteomes" id="UP000647133"/>
    </source>
</evidence>
<dbReference type="Pfam" id="PF00532">
    <property type="entry name" value="Peripla_BP_1"/>
    <property type="match status" value="1"/>
</dbReference>